<reference evidence="2 3" key="1">
    <citation type="journal article" date="2013" name="Curr. Biol.">
        <title>The Genome of the Foraminiferan Reticulomyxa filosa.</title>
        <authorList>
            <person name="Glockner G."/>
            <person name="Hulsmann N."/>
            <person name="Schleicher M."/>
            <person name="Noegel A.A."/>
            <person name="Eichinger L."/>
            <person name="Gallinger C."/>
            <person name="Pawlowski J."/>
            <person name="Sierra R."/>
            <person name="Euteneuer U."/>
            <person name="Pillet L."/>
            <person name="Moustafa A."/>
            <person name="Platzer M."/>
            <person name="Groth M."/>
            <person name="Szafranski K."/>
            <person name="Schliwa M."/>
        </authorList>
    </citation>
    <scope>NUCLEOTIDE SEQUENCE [LARGE SCALE GENOMIC DNA]</scope>
</reference>
<evidence type="ECO:0000256" key="1">
    <source>
        <dbReference type="SAM" id="MobiDB-lite"/>
    </source>
</evidence>
<dbReference type="Proteomes" id="UP000023152">
    <property type="component" value="Unassembled WGS sequence"/>
</dbReference>
<gene>
    <name evidence="2" type="ORF">RFI_11621</name>
</gene>
<dbReference type="EMBL" id="ASPP01008468">
    <property type="protein sequence ID" value="ETO25516.1"/>
    <property type="molecule type" value="Genomic_DNA"/>
</dbReference>
<accession>X6NHP0</accession>
<evidence type="ECO:0000313" key="2">
    <source>
        <dbReference type="EMBL" id="ETO25516.1"/>
    </source>
</evidence>
<evidence type="ECO:0000313" key="3">
    <source>
        <dbReference type="Proteomes" id="UP000023152"/>
    </source>
</evidence>
<dbReference type="AlphaFoldDB" id="X6NHP0"/>
<name>X6NHP0_RETFI</name>
<keyword evidence="3" id="KW-1185">Reference proteome</keyword>
<sequence>MANIGWQSDQINNGNWIHSLGSQEYVLSTYHNQMEWDDLPRHITKSKHSSSLNAKHLQSHEAMHLDKDFHDEFQEMDRDADVSKEAPPVAAGGDSAANEATSIHTLQPGKELEHHMLHDFGIQLKNIPLDAELHSSFFDFE</sequence>
<comment type="caution">
    <text evidence="2">The sequence shown here is derived from an EMBL/GenBank/DDBJ whole genome shotgun (WGS) entry which is preliminary data.</text>
</comment>
<feature type="non-terminal residue" evidence="2">
    <location>
        <position position="141"/>
    </location>
</feature>
<proteinExistence type="predicted"/>
<organism evidence="2 3">
    <name type="scientific">Reticulomyxa filosa</name>
    <dbReference type="NCBI Taxonomy" id="46433"/>
    <lineage>
        <taxon>Eukaryota</taxon>
        <taxon>Sar</taxon>
        <taxon>Rhizaria</taxon>
        <taxon>Retaria</taxon>
        <taxon>Foraminifera</taxon>
        <taxon>Monothalamids</taxon>
        <taxon>Reticulomyxidae</taxon>
        <taxon>Reticulomyxa</taxon>
    </lineage>
</organism>
<protein>
    <submittedName>
        <fullName evidence="2">Uncharacterized protein</fullName>
    </submittedName>
</protein>
<feature type="region of interest" description="Disordered" evidence="1">
    <location>
        <begin position="79"/>
        <end position="101"/>
    </location>
</feature>